<evidence type="ECO:0000256" key="4">
    <source>
        <dbReference type="ARBA" id="ARBA00023263"/>
    </source>
</evidence>
<dbReference type="AlphaFoldDB" id="A0AB35XAD8"/>
<dbReference type="InterPro" id="IPR036937">
    <property type="entry name" value="Adhesion_dom_fimbrial_sf"/>
</dbReference>
<dbReference type="InterPro" id="IPR008966">
    <property type="entry name" value="Adhesion_dom_sf"/>
</dbReference>
<comment type="caution">
    <text evidence="7">The sequence shown here is derived from an EMBL/GenBank/DDBJ whole genome shotgun (WGS) entry which is preliminary data.</text>
</comment>
<dbReference type="Proteomes" id="UP001331691">
    <property type="component" value="Unassembled WGS sequence"/>
</dbReference>
<sequence>MKKILLSAIAVTLGLTSISSFAKDGTVVFNGTITQSGCVVSNATSGTITVAMGNYSSSALVKSGQKAGPTPFEIDLTECQAGSVKIRFDGTPVSGNNTLLALTSSTATPAPENDPAKSVGIEITDLASNGIYKIGQTSGITGQALDSTGALNIKLAARYVAWANGNPSGAANSTSDFSIEYQ</sequence>
<comment type="subcellular location">
    <subcellularLocation>
        <location evidence="1">Fimbrium</location>
    </subcellularLocation>
</comment>
<dbReference type="EMBL" id="JAZKKV010000001">
    <property type="protein sequence ID" value="MEE9655592.1"/>
    <property type="molecule type" value="Genomic_DNA"/>
</dbReference>
<dbReference type="PANTHER" id="PTHR33420">
    <property type="entry name" value="FIMBRIAL SUBUNIT ELFA-RELATED"/>
    <property type="match status" value="1"/>
</dbReference>
<proteinExistence type="inferred from homology"/>
<dbReference type="InterPro" id="IPR000259">
    <property type="entry name" value="Adhesion_dom_fimbrial"/>
</dbReference>
<evidence type="ECO:0000256" key="5">
    <source>
        <dbReference type="SAM" id="SignalP"/>
    </source>
</evidence>
<name>A0AB35XAD8_9ENTR</name>
<dbReference type="SUPFAM" id="SSF49401">
    <property type="entry name" value="Bacterial adhesins"/>
    <property type="match status" value="1"/>
</dbReference>
<evidence type="ECO:0000256" key="3">
    <source>
        <dbReference type="ARBA" id="ARBA00022729"/>
    </source>
</evidence>
<evidence type="ECO:0000313" key="7">
    <source>
        <dbReference type="EMBL" id="MEE9655592.1"/>
    </source>
</evidence>
<dbReference type="Pfam" id="PF00419">
    <property type="entry name" value="Fimbrial"/>
    <property type="match status" value="1"/>
</dbReference>
<feature type="chain" id="PRO_5044326962" evidence="5">
    <location>
        <begin position="23"/>
        <end position="182"/>
    </location>
</feature>
<feature type="domain" description="Fimbrial-type adhesion" evidence="6">
    <location>
        <begin position="28"/>
        <end position="182"/>
    </location>
</feature>
<accession>A0AB35XAD8</accession>
<comment type="similarity">
    <text evidence="2">Belongs to the fimbrial protein family.</text>
</comment>
<keyword evidence="4" id="KW-0281">Fimbrium</keyword>
<evidence type="ECO:0000313" key="8">
    <source>
        <dbReference type="Proteomes" id="UP001331691"/>
    </source>
</evidence>
<dbReference type="InterPro" id="IPR050263">
    <property type="entry name" value="Bact_Fimbrial_Adh_Pro"/>
</dbReference>
<keyword evidence="3 5" id="KW-0732">Signal</keyword>
<gene>
    <name evidence="7" type="ORF">V4836_15850</name>
</gene>
<dbReference type="Gene3D" id="2.60.40.1090">
    <property type="entry name" value="Fimbrial-type adhesion domain"/>
    <property type="match status" value="1"/>
</dbReference>
<dbReference type="GO" id="GO:0009289">
    <property type="term" value="C:pilus"/>
    <property type="evidence" value="ECO:0007669"/>
    <property type="project" value="UniProtKB-SubCell"/>
</dbReference>
<feature type="signal peptide" evidence="5">
    <location>
        <begin position="1"/>
        <end position="22"/>
    </location>
</feature>
<evidence type="ECO:0000259" key="6">
    <source>
        <dbReference type="Pfam" id="PF00419"/>
    </source>
</evidence>
<dbReference type="RefSeq" id="WP_331388536.1">
    <property type="nucleotide sequence ID" value="NZ_JAZKKV010000001.1"/>
</dbReference>
<protein>
    <submittedName>
        <fullName evidence="7">Fimbrial protein</fullName>
    </submittedName>
</protein>
<organism evidence="7 8">
    <name type="scientific">Kluyvera ascorbata</name>
    <dbReference type="NCBI Taxonomy" id="51288"/>
    <lineage>
        <taxon>Bacteria</taxon>
        <taxon>Pseudomonadati</taxon>
        <taxon>Pseudomonadota</taxon>
        <taxon>Gammaproteobacteria</taxon>
        <taxon>Enterobacterales</taxon>
        <taxon>Enterobacteriaceae</taxon>
        <taxon>Kluyvera</taxon>
    </lineage>
</organism>
<dbReference type="GO" id="GO:0043709">
    <property type="term" value="P:cell adhesion involved in single-species biofilm formation"/>
    <property type="evidence" value="ECO:0007669"/>
    <property type="project" value="TreeGrafter"/>
</dbReference>
<evidence type="ECO:0000256" key="2">
    <source>
        <dbReference type="ARBA" id="ARBA00006671"/>
    </source>
</evidence>
<reference evidence="7 8" key="1">
    <citation type="submission" date="2023-10" db="EMBL/GenBank/DDBJ databases">
        <title>Wastewater isolates of ESBL- and carbapenemase-producing Gram-negative bacteria from New Zealand.</title>
        <authorList>
            <person name="Straub C."/>
            <person name="Weaver L."/>
            <person name="Cornelius A."/>
            <person name="Mcgill E."/>
            <person name="Dyet K."/>
            <person name="White L."/>
            <person name="Pattis I."/>
        </authorList>
    </citation>
    <scope>NUCLEOTIDE SEQUENCE [LARGE SCALE GENOMIC DNA]</scope>
    <source>
        <strain evidence="7 8">ESBL09</strain>
    </source>
</reference>
<keyword evidence="8" id="KW-1185">Reference proteome</keyword>
<dbReference type="PANTHER" id="PTHR33420:SF12">
    <property type="entry name" value="FIMBRIN-LIKE PROTEIN FIMI-RELATED"/>
    <property type="match status" value="1"/>
</dbReference>
<evidence type="ECO:0000256" key="1">
    <source>
        <dbReference type="ARBA" id="ARBA00004561"/>
    </source>
</evidence>